<keyword evidence="4 6" id="KW-1133">Transmembrane helix</keyword>
<dbReference type="OrthoDB" id="3268959at2"/>
<dbReference type="InterPro" id="IPR013525">
    <property type="entry name" value="ABC2_TM"/>
</dbReference>
<keyword evidence="9" id="KW-1185">Reference proteome</keyword>
<feature type="domain" description="ABC-2 type transporter transmembrane" evidence="7">
    <location>
        <begin position="19"/>
        <end position="362"/>
    </location>
</feature>
<evidence type="ECO:0000256" key="4">
    <source>
        <dbReference type="ARBA" id="ARBA00022989"/>
    </source>
</evidence>
<feature type="transmembrane region" description="Helical" evidence="6">
    <location>
        <begin position="290"/>
        <end position="310"/>
    </location>
</feature>
<dbReference type="AlphaFoldDB" id="A0A543AZG8"/>
<dbReference type="PANTHER" id="PTHR30294">
    <property type="entry name" value="MEMBRANE COMPONENT OF ABC TRANSPORTER YHHJ-RELATED"/>
    <property type="match status" value="1"/>
</dbReference>
<evidence type="ECO:0000256" key="1">
    <source>
        <dbReference type="ARBA" id="ARBA00004651"/>
    </source>
</evidence>
<dbReference type="InParanoid" id="A0A543AZG8"/>
<dbReference type="Pfam" id="PF12698">
    <property type="entry name" value="ABC2_membrane_3"/>
    <property type="match status" value="1"/>
</dbReference>
<dbReference type="EMBL" id="VFOW01000001">
    <property type="protein sequence ID" value="TQL77961.1"/>
    <property type="molecule type" value="Genomic_DNA"/>
</dbReference>
<evidence type="ECO:0000313" key="9">
    <source>
        <dbReference type="Proteomes" id="UP000317043"/>
    </source>
</evidence>
<dbReference type="RefSeq" id="WP_142041662.1">
    <property type="nucleotide sequence ID" value="NZ_JBHTGS010000001.1"/>
</dbReference>
<evidence type="ECO:0000256" key="5">
    <source>
        <dbReference type="ARBA" id="ARBA00023136"/>
    </source>
</evidence>
<feature type="transmembrane region" description="Helical" evidence="6">
    <location>
        <begin position="168"/>
        <end position="192"/>
    </location>
</feature>
<evidence type="ECO:0000313" key="8">
    <source>
        <dbReference type="EMBL" id="TQL77961.1"/>
    </source>
</evidence>
<feature type="transmembrane region" description="Helical" evidence="6">
    <location>
        <begin position="256"/>
        <end position="278"/>
    </location>
</feature>
<protein>
    <submittedName>
        <fullName evidence="8">ABC-2 type transport system permease protein</fullName>
    </submittedName>
</protein>
<evidence type="ECO:0000256" key="6">
    <source>
        <dbReference type="SAM" id="Phobius"/>
    </source>
</evidence>
<dbReference type="GO" id="GO:0140359">
    <property type="term" value="F:ABC-type transporter activity"/>
    <property type="evidence" value="ECO:0007669"/>
    <property type="project" value="InterPro"/>
</dbReference>
<feature type="transmembrane region" description="Helical" evidence="6">
    <location>
        <begin position="21"/>
        <end position="42"/>
    </location>
</feature>
<keyword evidence="5 6" id="KW-0472">Membrane</keyword>
<evidence type="ECO:0000256" key="3">
    <source>
        <dbReference type="ARBA" id="ARBA00022692"/>
    </source>
</evidence>
<dbReference type="InterPro" id="IPR051449">
    <property type="entry name" value="ABC-2_transporter_component"/>
</dbReference>
<accession>A0A543AZG8</accession>
<comment type="subcellular location">
    <subcellularLocation>
        <location evidence="1">Cell membrane</location>
        <topology evidence="1">Multi-pass membrane protein</topology>
    </subcellularLocation>
</comment>
<name>A0A543AZG8_9ACTN</name>
<dbReference type="Proteomes" id="UP000317043">
    <property type="component" value="Unassembled WGS sequence"/>
</dbReference>
<proteinExistence type="predicted"/>
<dbReference type="GO" id="GO:0005886">
    <property type="term" value="C:plasma membrane"/>
    <property type="evidence" value="ECO:0007669"/>
    <property type="project" value="UniProtKB-SubCell"/>
</dbReference>
<evidence type="ECO:0000259" key="7">
    <source>
        <dbReference type="Pfam" id="PF12698"/>
    </source>
</evidence>
<feature type="transmembrane region" description="Helical" evidence="6">
    <location>
        <begin position="213"/>
        <end position="236"/>
    </location>
</feature>
<keyword evidence="3 6" id="KW-0812">Transmembrane</keyword>
<sequence length="388" mass="41296">MRGLWLVARREIVTRGTSKSYLISLAASVVLVVALVLVPGLLSSETRYTVALTGQDSVELEAAIDAASEGFDAFTVDVEQVGTPDEARNLVSEGEVDVAIVDNQTLITESGANQDLSLLLDSVHQQVGSQRQLSDAGFDVNDVQAALAVAPMEQEHLGGSDMGARIGFGYILVIVLFFMVIMPVMYVATGVVEEKSSRIVEILLTSLKSWQLLGGKIVGLGVLGFLNLAVPLAVGLGIGGFTDSLDFLPTGVTSTLISAVAWWALAFAFYSALAGSLSSLVSRQEDINSAIGPMTMLMVVTYVVATIYVWDPTSTVTRVLSFIPPFSVFMMPVRDIVNDAPVWQQLVSGAIMMVAVVAVLALGATIYKRSVMRTGSKIKLMDVLRKGG</sequence>
<comment type="caution">
    <text evidence="8">The sequence shown here is derived from an EMBL/GenBank/DDBJ whole genome shotgun (WGS) entry which is preliminary data.</text>
</comment>
<reference evidence="8 9" key="1">
    <citation type="submission" date="2019-06" db="EMBL/GenBank/DDBJ databases">
        <title>Sequencing the genomes of 1000 actinobacteria strains.</title>
        <authorList>
            <person name="Klenk H.-P."/>
        </authorList>
    </citation>
    <scope>NUCLEOTIDE SEQUENCE [LARGE SCALE GENOMIC DNA]</scope>
    <source>
        <strain evidence="8 9">DSM 45928</strain>
    </source>
</reference>
<dbReference type="PANTHER" id="PTHR30294:SF29">
    <property type="entry name" value="MULTIDRUG ABC TRANSPORTER PERMEASE YBHS-RELATED"/>
    <property type="match status" value="1"/>
</dbReference>
<keyword evidence="2" id="KW-1003">Cell membrane</keyword>
<organism evidence="8 9">
    <name type="scientific">Stackebrandtia endophytica</name>
    <dbReference type="NCBI Taxonomy" id="1496996"/>
    <lineage>
        <taxon>Bacteria</taxon>
        <taxon>Bacillati</taxon>
        <taxon>Actinomycetota</taxon>
        <taxon>Actinomycetes</taxon>
        <taxon>Glycomycetales</taxon>
        <taxon>Glycomycetaceae</taxon>
        <taxon>Stackebrandtia</taxon>
    </lineage>
</organism>
<evidence type="ECO:0000256" key="2">
    <source>
        <dbReference type="ARBA" id="ARBA00022475"/>
    </source>
</evidence>
<gene>
    <name evidence="8" type="ORF">FB566_3536</name>
</gene>
<feature type="transmembrane region" description="Helical" evidence="6">
    <location>
        <begin position="346"/>
        <end position="367"/>
    </location>
</feature>